<dbReference type="InterPro" id="IPR036890">
    <property type="entry name" value="HATPase_C_sf"/>
</dbReference>
<feature type="region of interest" description="Disordered" evidence="3">
    <location>
        <begin position="599"/>
        <end position="671"/>
    </location>
</feature>
<gene>
    <name evidence="5" type="ORF">VHEMI06428</name>
</gene>
<dbReference type="AlphaFoldDB" id="A0A0A1T0M5"/>
<dbReference type="PANTHER" id="PTHR10073">
    <property type="entry name" value="DNA MISMATCH REPAIR PROTEIN MLH, PMS, MUTL"/>
    <property type="match status" value="1"/>
</dbReference>
<evidence type="ECO:0000256" key="3">
    <source>
        <dbReference type="SAM" id="MobiDB-lite"/>
    </source>
</evidence>
<accession>A0A0A1T0M5</accession>
<proteinExistence type="inferred from homology"/>
<evidence type="ECO:0000259" key="4">
    <source>
        <dbReference type="SMART" id="SM01340"/>
    </source>
</evidence>
<feature type="compositionally biased region" description="Low complexity" evidence="3">
    <location>
        <begin position="652"/>
        <end position="663"/>
    </location>
</feature>
<evidence type="ECO:0000313" key="5">
    <source>
        <dbReference type="EMBL" id="CEJ90661.1"/>
    </source>
</evidence>
<dbReference type="InterPro" id="IPR038973">
    <property type="entry name" value="MutL/Mlh/Pms-like"/>
</dbReference>
<dbReference type="SUPFAM" id="SSF54211">
    <property type="entry name" value="Ribosomal protein S5 domain 2-like"/>
    <property type="match status" value="1"/>
</dbReference>
<feature type="region of interest" description="Disordered" evidence="3">
    <location>
        <begin position="474"/>
        <end position="499"/>
    </location>
</feature>
<comment type="similarity">
    <text evidence="1">Belongs to the DNA mismatch repair MutL/HexB family.</text>
</comment>
<feature type="compositionally biased region" description="Acidic residues" evidence="3">
    <location>
        <begin position="479"/>
        <end position="490"/>
    </location>
</feature>
<dbReference type="Gene3D" id="3.30.230.10">
    <property type="match status" value="1"/>
</dbReference>
<dbReference type="GO" id="GO:0006298">
    <property type="term" value="P:mismatch repair"/>
    <property type="evidence" value="ECO:0007669"/>
    <property type="project" value="InterPro"/>
</dbReference>
<dbReference type="InterPro" id="IPR014721">
    <property type="entry name" value="Ribsml_uS5_D2-typ_fold_subgr"/>
</dbReference>
<dbReference type="GO" id="GO:0140664">
    <property type="term" value="F:ATP-dependent DNA damage sensor activity"/>
    <property type="evidence" value="ECO:0007669"/>
    <property type="project" value="InterPro"/>
</dbReference>
<evidence type="ECO:0000313" key="6">
    <source>
        <dbReference type="Proteomes" id="UP000039046"/>
    </source>
</evidence>
<evidence type="ECO:0000256" key="1">
    <source>
        <dbReference type="ARBA" id="ARBA00006082"/>
    </source>
</evidence>
<dbReference type="GO" id="GO:0016887">
    <property type="term" value="F:ATP hydrolysis activity"/>
    <property type="evidence" value="ECO:0007669"/>
    <property type="project" value="InterPro"/>
</dbReference>
<evidence type="ECO:0000256" key="2">
    <source>
        <dbReference type="ARBA" id="ARBA00022763"/>
    </source>
</evidence>
<dbReference type="Gene3D" id="3.30.565.10">
    <property type="entry name" value="Histidine kinase-like ATPase, C-terminal domain"/>
    <property type="match status" value="1"/>
</dbReference>
<dbReference type="GO" id="GO:0005524">
    <property type="term" value="F:ATP binding"/>
    <property type="evidence" value="ECO:0007669"/>
    <property type="project" value="InterPro"/>
</dbReference>
<dbReference type="GO" id="GO:0061982">
    <property type="term" value="P:meiosis I cell cycle process"/>
    <property type="evidence" value="ECO:0007669"/>
    <property type="project" value="UniProtKB-ARBA"/>
</dbReference>
<feature type="domain" description="DNA mismatch repair protein S5" evidence="4">
    <location>
        <begin position="199"/>
        <end position="339"/>
    </location>
</feature>
<dbReference type="PANTHER" id="PTHR10073:SF41">
    <property type="entry name" value="MISMATCH REPAIR PROTEIN, PUTATIVE (AFU_ORTHOLOGUE AFUA_8G05820)-RELATED"/>
    <property type="match status" value="1"/>
</dbReference>
<sequence length="743" mass="81491">MVIKALDSQTTKLLCSTVNIVSSRDIVKELIDNSIDAGAMNIHVHVSSNCLDKIRVQDNGNGIDPLDFKYIAMPSHTSKLDTTSQLDRVGNKSLGFRGIALASINTISRVEIITKSKSAPVATKLTIRPGLGGFTTAKVVSSPKGTTVVVQDIFQNIRELIKSFALAHIDIGFSLKVFDDGGFPWRCVPSTPASFKETAIQILGKELGAASSEHQFICPTSLQDGKSGEQKCILHAVLPDLSQMHAKLPEAVYISIDGRGITATKGLGKALYENFKGHFSKATSDMVLTTDQKPFMCLNILTTNVPYDANLTPMKDEILFPDEEIIKNGFNSLCLKVYGHCKGIVADDADTDIRVSNHQKTTKIYAKLKTDFVVDMAWKKDEDVFESDGEGEALELIIPYMTTLPKTTDRTLRLGQSLDKRRRIEDYFTSKPEEFQVLSENNEPRECNSPCTSSPILQAGRKVLQPLTASSINSMQEEGGCETENSDTEEESHGSPESQLLATNISRGMIMETPTRIRGSNLGLLTGSASRAERITFSPSPMLQSPPPSVSRGVARPRREMPGFMSLTRNSPIRVSRAPMLTGTRSGGFQQGLVTPVRRTQPTSTPRFRLSEAVAGSNTDSYDNDGYLAPLHTQARQTQPMLLKSPKPRPATDTSEGSDSSSIDGDECDLTDNSELDPARVLSSLLAVICTDVSAIKTHMWRVASYDRFVQHGLVAFGEQRYEAEVLAELEAKIHRIIRLRMQ</sequence>
<dbReference type="STRING" id="1531966.A0A0A1T0M5"/>
<dbReference type="Proteomes" id="UP000039046">
    <property type="component" value="Unassembled WGS sequence"/>
</dbReference>
<protein>
    <recommendedName>
        <fullName evidence="4">DNA mismatch repair protein S5 domain-containing protein</fullName>
    </recommendedName>
</protein>
<dbReference type="Pfam" id="PF13589">
    <property type="entry name" value="HATPase_c_3"/>
    <property type="match status" value="1"/>
</dbReference>
<reference evidence="5 6" key="1">
    <citation type="journal article" date="2015" name="Genome Announc.">
        <title>Draft Genome Sequence and Gene Annotation of the Entomopathogenic Fungus Verticillium hemipterigenum.</title>
        <authorList>
            <person name="Horn F."/>
            <person name="Habel A."/>
            <person name="Scharf D.H."/>
            <person name="Dworschak J."/>
            <person name="Brakhage A.A."/>
            <person name="Guthke R."/>
            <person name="Hertweck C."/>
            <person name="Linde J."/>
        </authorList>
    </citation>
    <scope>NUCLEOTIDE SEQUENCE [LARGE SCALE GENOMIC DNA]</scope>
</reference>
<dbReference type="OrthoDB" id="10263226at2759"/>
<keyword evidence="2" id="KW-0227">DNA damage</keyword>
<dbReference type="EMBL" id="CDHN01000003">
    <property type="protein sequence ID" value="CEJ90661.1"/>
    <property type="molecule type" value="Genomic_DNA"/>
</dbReference>
<dbReference type="GO" id="GO:0032389">
    <property type="term" value="C:MutLalpha complex"/>
    <property type="evidence" value="ECO:0007669"/>
    <property type="project" value="TreeGrafter"/>
</dbReference>
<dbReference type="SUPFAM" id="SSF55874">
    <property type="entry name" value="ATPase domain of HSP90 chaperone/DNA topoisomerase II/histidine kinase"/>
    <property type="match status" value="1"/>
</dbReference>
<organism evidence="5 6">
    <name type="scientific">[Torrubiella] hemipterigena</name>
    <dbReference type="NCBI Taxonomy" id="1531966"/>
    <lineage>
        <taxon>Eukaryota</taxon>
        <taxon>Fungi</taxon>
        <taxon>Dikarya</taxon>
        <taxon>Ascomycota</taxon>
        <taxon>Pezizomycotina</taxon>
        <taxon>Sordariomycetes</taxon>
        <taxon>Hypocreomycetidae</taxon>
        <taxon>Hypocreales</taxon>
        <taxon>Clavicipitaceae</taxon>
        <taxon>Clavicipitaceae incertae sedis</taxon>
        <taxon>'Torrubiella' clade</taxon>
    </lineage>
</organism>
<dbReference type="InterPro" id="IPR013507">
    <property type="entry name" value="DNA_mismatch_S5_2-like"/>
</dbReference>
<dbReference type="GO" id="GO:0030983">
    <property type="term" value="F:mismatched DNA binding"/>
    <property type="evidence" value="ECO:0007669"/>
    <property type="project" value="InterPro"/>
</dbReference>
<dbReference type="SMART" id="SM01340">
    <property type="entry name" value="DNA_mis_repair"/>
    <property type="match status" value="1"/>
</dbReference>
<dbReference type="InterPro" id="IPR020568">
    <property type="entry name" value="Ribosomal_Su5_D2-typ_SF"/>
</dbReference>
<name>A0A0A1T0M5_9HYPO</name>
<keyword evidence="6" id="KW-1185">Reference proteome</keyword>
<dbReference type="HOGENOM" id="CLU_373923_0_0_1"/>